<feature type="region of interest" description="Disordered" evidence="1">
    <location>
        <begin position="4656"/>
        <end position="4678"/>
    </location>
</feature>
<dbReference type="InterPro" id="IPR002126">
    <property type="entry name" value="Cadherin-like_dom"/>
</dbReference>
<dbReference type="Pfam" id="PF05345">
    <property type="entry name" value="He_PIG"/>
    <property type="match status" value="18"/>
</dbReference>
<dbReference type="Gene3D" id="2.60.40.10">
    <property type="entry name" value="Immunoglobulins"/>
    <property type="match status" value="18"/>
</dbReference>
<dbReference type="Gene3D" id="2.60.40.3440">
    <property type="match status" value="12"/>
</dbReference>
<feature type="domain" description="Cadherin" evidence="2">
    <location>
        <begin position="3059"/>
        <end position="3151"/>
    </location>
</feature>
<evidence type="ECO:0000256" key="1">
    <source>
        <dbReference type="SAM" id="MobiDB-lite"/>
    </source>
</evidence>
<dbReference type="InterPro" id="IPR015919">
    <property type="entry name" value="Cadherin-like_sf"/>
</dbReference>
<dbReference type="PANTHER" id="PTHR34720:SF9">
    <property type="entry name" value="BLR4714 PROTEIN"/>
    <property type="match status" value="1"/>
</dbReference>
<dbReference type="Gene3D" id="2.60.40.2810">
    <property type="match status" value="17"/>
</dbReference>
<evidence type="ECO:0000313" key="3">
    <source>
        <dbReference type="EMBL" id="TRX76530.1"/>
    </source>
</evidence>
<feature type="domain" description="Cadherin" evidence="2">
    <location>
        <begin position="3909"/>
        <end position="4003"/>
    </location>
</feature>
<feature type="domain" description="Cadherin" evidence="2">
    <location>
        <begin position="5049"/>
        <end position="5141"/>
    </location>
</feature>
<evidence type="ECO:0000313" key="4">
    <source>
        <dbReference type="Proteomes" id="UP000315235"/>
    </source>
</evidence>
<dbReference type="RefSeq" id="WP_143486161.1">
    <property type="nucleotide sequence ID" value="NZ_VJOY01000001.1"/>
</dbReference>
<feature type="domain" description="Cadherin" evidence="2">
    <location>
        <begin position="3248"/>
        <end position="3340"/>
    </location>
</feature>
<dbReference type="InterPro" id="IPR006644">
    <property type="entry name" value="Cadg"/>
</dbReference>
<dbReference type="SMART" id="SM00112">
    <property type="entry name" value="CA"/>
    <property type="match status" value="8"/>
</dbReference>
<comment type="caution">
    <text evidence="3">The sequence shown here is derived from an EMBL/GenBank/DDBJ whole genome shotgun (WGS) entry which is preliminary data.</text>
</comment>
<dbReference type="InterPro" id="IPR025592">
    <property type="entry name" value="DUF4347"/>
</dbReference>
<keyword evidence="4" id="KW-1185">Reference proteome</keyword>
<organism evidence="3 4">
    <name type="scientific">Pseudomonas mangiferae</name>
    <dbReference type="NCBI Taxonomy" id="2593654"/>
    <lineage>
        <taxon>Bacteria</taxon>
        <taxon>Pseudomonadati</taxon>
        <taxon>Pseudomonadota</taxon>
        <taxon>Gammaproteobacteria</taxon>
        <taxon>Pseudomonadales</taxon>
        <taxon>Pseudomonadaceae</taxon>
        <taxon>Pseudomonas</taxon>
    </lineage>
</organism>
<dbReference type="SMART" id="SM00736">
    <property type="entry name" value="CADG"/>
    <property type="match status" value="25"/>
</dbReference>
<name>A0A553H450_9PSED</name>
<dbReference type="InterPro" id="IPR041690">
    <property type="entry name" value="Cadherin_5"/>
</dbReference>
<sequence length="5700" mass="567366">MHARHAHPSALRIALEPRLMFDGAMVATADATTHPDNAAAAAAAAEASEHQAAAAHEALSHALAAVPPAPPAADRQEIYFVDANLPDRDVLVAALPSQAEIVYLNRDADGLLQIADALRGRSGIDAIHLVTHTAEATLQLGNVQLTTESILGRYSEQLGEIGQHLNSGADVLIYGCDLAAGDDGQATLQALADTLVADVAASDNTTGAGGDWVLERHVGTIETTPFHAEDWNHQLLVSVPVNDTVTVLPNSTGNVIAVLANDIIVAGTTVSVANVTTPAHGTVVLNANNTISYTPTANYSGTDSFTYTMRDSLGLSLGTATVSVTVDAPPTLQVPTLGTYLEDASIVFSSALGTRITVADIDNTTTQVTLSVPSGSLTLGSLTGLTFLQGDGVADPIMTLRGTIAAVNAALNGLVYTPVADFNGSVNLTVSVTDSLTAAVTSSVPMTFTPVADIVPDAVSTLQNNAVTFNVLSNDTFSNPGRVVSAYGAPAHGTVVIDAAGNAVYTPAAGYAGTDTFTYTVSSGGVTETGSITVTTYINSPPTISVPAAQTFAEDVTRIFSSSAGNAITVADANGDILTVTLQSTHGSLTLAQFSGLTFLTGTGVGNSLMVFRGSASAINAALNGLSFTPVPDYYGGATLSIQASDGIAAVQSANVALNLTPVVNGVPDSIQTGPLTPVTFLPLANDTFLGTPSVTAVSAPSHGTVVLLNNAITYTPAAGFTGSDTFTYTVTSGGATEQVVVNVTVGDTPPTSVSLGTLSTVDGGLVAVSAALAFRDPDPLDVLTYSASGLPAGLSINATTGIISGLVNTHASTVNGGVYNVVVTATDLAGASASSTLQLRVSNPAPIPLLGLQVGGSEDSLLGISASALGIIDPDGDAFSITQASALHGTVTINADGSLSYMPNANYFGLDTITYTVTDVDGGSATGYVAVVLAAVPDLPVLNLPSIPLLAEDTPLVFANLAGQQLSVLDVDGETLQLSLNVPLGSLTLTQTAGLTFLQGDGIDDSVMVFTGSALSINAALSSLIYTPGADYNGPVNINLALSQITGGLLSVNATLPISIAPVADIVNDTVSTALNTPALFNVLTNDSFENPGRVVSSFTNPSHGSVTLDAQGNAVYTPASGYVGSDSFTYTVTSNGTTETATVTISIAQPNVAPTLSTPPGQTSAEDTPLVFSSAAGNAIVVADANGDVLTVSLQVTQGTLTLSRTNGLTFSTGDGTTDASLVFSGSAAAINAALDGLTFNPVADYNGAATLTLSVSDGLLSQAGSVALTITPVADGVPDSIQTGPLVPVIFYPLANDNFEGLPRITAVTQGAHGTVTLGLGGAVTYTPALGYTGSDTFFYTVTSGGVTEQIAVNVTVGNHAPTTSGPLGTLNTLDGALVAASTAQAFSDADALDVLSYSATGLPAGLSIDRLTGLITGVVDTHASVHGANGSGLYTVTVRATDLAGASVSTTLQIQVGNPPPVPLVGLSVNALEDTPLLITANTLAIIDPDGDALTLTAASALHGSVTINPDGSLNYVPSANFNGLDRITYTVVDADGGQATGYVAVVVVAVPDLPILQVPNLVLLAEDTPLLFANILGQRLSVGDVDGEVLDLRLSVPIGSFTLTQTAGLSISEGDGVDDSTLRFSGSVADINAALDGLIYTPGADYNGPLAITLQLGRLVGGILNVNATLPIQIAPVADIVDDSVNVTLDTPVGFNVLANDTFENAGRYVSGFTTPAHGTLTLDAQGNALYTPTSGYLGTDSFTYTVTSNGTTETATVTLTTALPNYAPTVLAPAAQAAQEDTPLIFSSAAGNALVVADANGDLLTITLQVTHGTLTLAQTAGLSFTSGDGVADASMVFRGSAAAINAALDGLTFAPVADYNGSATLNILASDGQLSQSASTALTLAAVADAVPDTVQTQPLVPVTFYPLTNDTFSNPDAALTAVSAAAHGSVVIGPGGALIYTPAPGYRGVDSFTYTITSGGVTEQATITVVVGTNSAPVAGSLGSLAGVDGGGVLVAAGASFSDSDLFDVLTYLATGLPAGLSIDAATGVISGVLDTHASVQVPGGRYAVTVTATDLAGASASSVLLITVSNPPPVTTPAVATVLEDTPLTITQFSVVDPDNDSIALTAASALHGSVVLNPDGSLTYTPNANYNGLDTITYTVVDADGGRATGVIAVTVLPVVDLPTLQLPTIPLFAEDTPLIFANLVGQQLSVGDVDGELVDLRLSVPIGGFTLTQTAGISISEGDGVDDSTLRISGTVADINAALNGLIYTPGADYNGPLTINLELGQLGLPLSVTAILPIQIVPVADIVDDHVSTTTDNAVGFNVLANDTFENPGRVVQSFTNPAHGTVTLDAQGNAVYTPDAGFTGTDTFTYTVYSNQTTETATVTVSINAAPNTDPVATALANRTAQDGQSLSLNVSGAFSDTDGDALTYSASGLPAGLAIDPATGIISGTLGGHASIQVPSGAYAIVITADDGHGGQVSAGFTLTVSNPPPTANPDSFSVAEGSVLNGDVLANDSDIDQDSLSVNTTPLQGPAHGTLVLNADGTFIYTPTLNYRGPDSFTYQLVDADGGTASAGVTLTVTPVNAPPAPVGTIAPQVADDSSAFSLNVAGNFTDANGDTLTYSASGLPTGLAIDPASGLISGTLAHDASTQGTNGSGAYTVTVTADDGNGGQVTQTFALSVSNPAPTTAGGSISLAEDTPYNGTLTASDVDGDSLSFAAAQPPAHGSLVLNPDGTFTYTPNANYNGPDSFSYRVTDSDGGVAVATVSITVTPVNDAPTVSSPIAAQTGIDSAAFGLNVAGNFADPDGDSLSYSASGLPAGLSIDPATGLISGTLAHDASTQGPNGGGVYTVTITADDGHGTQVAQSFTLSVSNPPPLTNDSAFTTAEGSTLSGVLIASDIDGDTLSFSVTQQPAHGTLALAQDGTFTYTPDALYSGPDSFSYQVTDSDGGVATAVVSIDVGAVNHPPVANAAIGAQSATDAGAFSLNVAGNFSDADGDTLTYSASGLPAGLSIDPATGLISGTLGGHASTQGPNGAGVYTVLVTVSDGNGGSIGQSFTLSVSNPAPSTANSTVSVAEDTPYSGQLNATDLDGDALTFSVTTPPLHGNLVLNTDGSFTYTPAPDYNGPDSFAYQVTDGDGGIATAVVSVSVSTVNDAPTGVGSIAAQTAADSSAFSLNVSGNFSDVDGDALTFSASGLPAGLAIDPATGLISGTLAHDASTQGPMGGAYTVIVTASDGNGGQVDQTFTLTVNNPAPSTANSAFTTAEDTAYGGVLLATDVDGDTVTFSVTQRPAHGDLMLDADGTFLYRPALNYNGPDSFTYQVVDSDGGIATAVVNIVVSAVNDIPTTRVIVPQSAADGAPFSLDVSGNFYDADGDALTYSASGLPVGLAIDPATGLISGTLSSSASTQGPNGAGVYSVTLSVDDGQGGVVSQTFTLTVSNPLPSTSDSSLSTAEDTPYSGVLLATDPDGDSLAFSVAQQPAHGSLVLNPDGSFTYTPAANYNGPDSFTYRVTDSDGGASTAVVSISVSAVNDAPTPVGSIAAQNASDSAGFSLNVAGAFNDADGDTLTYGASGLPAGLAIDPATGLISGTLASSASTQGPNGGGTYTVIVTASDGNGGSVDQTFTLTVSNPPPGTANASFALTEDTPFSGALLASDPDGDALTFTATRLPLHGTLALNPDGTFTYTPVANYNGPDSFTYQVRDADGGLATATVTLAIAPVNDAPVANDDRATTLEDTPVTIDVLANDTDVDGDRLSVVAASAANGTVTLNPDGTLTYTPNANFNGTDVITYTLSDGAGLTASAQVIVTVVPVNDAPAAAGSIAAQSASDGAGFSLAVGGTFTDADGDVLAYSANGLPAGLSIDPVTGVISGTLDGHASTQGPNGGGAYTVVVTASDTSGGTASQTFVLTVSNPPPSSANSSFSTDENTAYSGALLASDPDGDALTFSVTQAPAHGSLVLNPDGTFTYLPAAQYSGTDRFNYQVVDSDGGIATAQVTITVTAVNDAPVPVGSIAAQSANDSTAFTLNVSGNFADADGDALTYSASGLPAGLSIDPTTGLISGTLANNASTQGPNGAGTYTVVVTANDGQGGSVDQTFTLTANNPAPVTRDSSVTTDVDTPLSGALVANDVDGDALTFSVIQAPAQGSLVLNPDGTFTYTPASGYSGPDSFSYQVTDSDRGVATAVVTIDVGGTNHAPVTTGPIATQSATDAGPFSLNVAGTFNDADGDTLTYSASGLPAGLAVDPATGLISGTLANNASTQGLNGSGAYTVIVAADDGNGGRVEQLFTLNVSNPAPSTANSAFSTASDTAYSGALVASDVDGDALTFSLTQAPTHGSLVLNPDGTFTYTPAGAYAGPDRFTYQVRDADGGLATAVVNIDVTAVNQGPIASGSIAAQSANDGAGFSLNVAGNFSDADGDVLTYSASGLPAGLSLDPATGLISGTLASSASTQGPNGGGFYSVTVTASDGNGGSAQQTFTLSVSNPAPSTANSAFSTAEGTSYSGALVASDIDGDALTFSVVQSPLHGSLTINPDGTFTYTPVAGYSGADRFSYQVRDVDGGVATALVNISVTAVNSAPTTNGNIAAQSANDGAAFNLNVAGTFSDADGDTLTYSVSGLPAGLSLDPATGLISGTLAHDASSQGLNGSGVYTLTVTADDGHGGTASQSFTLSVSNPPPVTRDSSVTTDANTPLNGVLVATDVDGDPLSFSVLQQPAHGSLALNADGTFTYTPASGYSGPDSFSYQVTDSDGGVATAVVTIDVGAANHAPVSTGPIATQSASDAGPFTLNVAGNFSDADGDPLTYSASGLPAGLSIDPATGLISGTLANNASTQGLNGSGAYTVVVAASDGNGGRVELLFTLNVSNPAPTTANSSFSTAEDTPYSGQLNASDVDGDALTFSVTQAPTHGSLVLNADGSFTYTPTADYNGPDSFTYQVRDADGGLATAVVSLSVTPENDAPTATGSIPTQSAADGGSFYLNVGGNFSDADGDVLTYSASGLPDGLSIDPATGLISGTLGGHASTQGPNGGGAYTVTLTVSDGNGGTLQQTFVLNVGNPPPTTANSAFTTAEDTAYQGTLVASDSDGDAFTFSVAQPPAHGTLVLNADGTFTYTPATDYTGADSFTYQVVDSDGGIATAVVSIVVTSANDAPVANGAIAAQTATDSSAFTLNVSGNFTDPDGDSLTYSASGLPAGLGIDSATGLISGTLGSSASQVGNGVYTITVTASDGSSQVAQVFTLTVTNPAPVASDSSIEVAADGTYTGQLPATDPDGDALTFSTLQAPANGTLTLNADGSFTYVPAAGYSGADSFVYQVVDADGASATATVTVTVGAGTGTNRPPVASDSTATTAEDTPLTLDPLATASDPDGDPLTVTAASAGNGSVVINPDGTLTYTPNPDFNGSDTLTYTLSDGAGGTVTANVAITITAVNDAPTVTPSSATTPEDTAITLDVLSNVKDVDSPVLTVTSAAANNGTTVVNPDGSVTYTPTANYTGTDTLTYTVSDGAGGFVTGTVTITVTPTQEFYVAPTPNSSIGVARVLSVQQTTVFTRTANYEPVLLDVINGFRRLEGMTVVGDEPMREVANGLQGLGNTLEITPFKGPMSQAVGDLNERSRQPLDVNMLRAGPFGTGNSAATLVPQQSVPSPANFSLSEPMVILDIPDTAPADTLLAHDAAERGDIALTTHAPPTLEEQLQTASQMRSAQLEELAWLLAG</sequence>
<dbReference type="GO" id="GO:0016020">
    <property type="term" value="C:membrane"/>
    <property type="evidence" value="ECO:0007669"/>
    <property type="project" value="InterPro"/>
</dbReference>
<dbReference type="NCBIfam" id="NF012211">
    <property type="entry name" value="tand_rpt_95"/>
    <property type="match status" value="26"/>
</dbReference>
<accession>A0A553H450</accession>
<feature type="domain" description="Cadherin" evidence="2">
    <location>
        <begin position="2679"/>
        <end position="2771"/>
    </location>
</feature>
<dbReference type="Pfam" id="PF17892">
    <property type="entry name" value="Cadherin_5"/>
    <property type="match status" value="1"/>
</dbReference>
<evidence type="ECO:0000259" key="2">
    <source>
        <dbReference type="PROSITE" id="PS50268"/>
    </source>
</evidence>
<dbReference type="Pfam" id="PF17963">
    <property type="entry name" value="Big_9"/>
    <property type="match status" value="28"/>
</dbReference>
<feature type="domain" description="Cadherin" evidence="2">
    <location>
        <begin position="4859"/>
        <end position="4951"/>
    </location>
</feature>
<dbReference type="PANTHER" id="PTHR34720">
    <property type="entry name" value="MICROCYSTIN DEPENDENT PROTEIN"/>
    <property type="match status" value="1"/>
</dbReference>
<reference evidence="3 4" key="1">
    <citation type="submission" date="2019-07" db="EMBL/GenBank/DDBJ databases">
        <title>Pseudomonas mangiferae sp. nov., isolated from bark of mango tree in Thailand.</title>
        <authorList>
            <person name="Srisuk N."/>
            <person name="Anurat P."/>
        </authorList>
    </citation>
    <scope>NUCLEOTIDE SEQUENCE [LARGE SCALE GENOMIC DNA]</scope>
    <source>
        <strain evidence="3 4">DMKU_BBB3-04</strain>
    </source>
</reference>
<feature type="region of interest" description="Disordered" evidence="1">
    <location>
        <begin position="5321"/>
        <end position="5363"/>
    </location>
</feature>
<dbReference type="OrthoDB" id="9813456at2"/>
<dbReference type="SUPFAM" id="SSF49313">
    <property type="entry name" value="Cadherin-like"/>
    <property type="match status" value="21"/>
</dbReference>
<proteinExistence type="predicted"/>
<dbReference type="EMBL" id="VJOY01000001">
    <property type="protein sequence ID" value="TRX76530.1"/>
    <property type="molecule type" value="Genomic_DNA"/>
</dbReference>
<protein>
    <submittedName>
        <fullName evidence="3">Tandem-95 repeat protein</fullName>
    </submittedName>
</protein>
<dbReference type="InterPro" id="IPR013783">
    <property type="entry name" value="Ig-like_fold"/>
</dbReference>
<dbReference type="InterPro" id="IPR010221">
    <property type="entry name" value="VCBS_dom"/>
</dbReference>
<gene>
    <name evidence="3" type="ORF">FM069_00465</name>
</gene>
<dbReference type="Pfam" id="PF14252">
    <property type="entry name" value="DUF4347"/>
    <property type="match status" value="1"/>
</dbReference>
<feature type="domain" description="Cadherin" evidence="2">
    <location>
        <begin position="3437"/>
        <end position="3531"/>
    </location>
</feature>
<dbReference type="Proteomes" id="UP000315235">
    <property type="component" value="Unassembled WGS sequence"/>
</dbReference>
<feature type="compositionally biased region" description="Low complexity" evidence="1">
    <location>
        <begin position="5330"/>
        <end position="5341"/>
    </location>
</feature>
<dbReference type="GO" id="GO:0007156">
    <property type="term" value="P:homophilic cell adhesion via plasma membrane adhesion molecules"/>
    <property type="evidence" value="ECO:0007669"/>
    <property type="project" value="InterPro"/>
</dbReference>
<dbReference type="PROSITE" id="PS50268">
    <property type="entry name" value="CADHERIN_2"/>
    <property type="match status" value="7"/>
</dbReference>
<dbReference type="GO" id="GO:0005509">
    <property type="term" value="F:calcium ion binding"/>
    <property type="evidence" value="ECO:0007669"/>
    <property type="project" value="InterPro"/>
</dbReference>
<dbReference type="NCBIfam" id="TIGR01965">
    <property type="entry name" value="VCBS_repeat"/>
    <property type="match status" value="7"/>
</dbReference>